<reference evidence="2 3" key="1">
    <citation type="submission" date="2017-06" db="EMBL/GenBank/DDBJ databases">
        <title>Novel microbial phyla capable of carbon fixation and sulfur reduction in deep-sea sediments.</title>
        <authorList>
            <person name="Huang J."/>
            <person name="Baker B."/>
            <person name="Wang Y."/>
        </authorList>
    </citation>
    <scope>NUCLEOTIDE SEQUENCE [LARGE SCALE GENOMIC DNA]</scope>
    <source>
        <strain evidence="2">B3_LCP</strain>
    </source>
</reference>
<protein>
    <recommendedName>
        <fullName evidence="1">DUF4097 domain-containing protein</fullName>
    </recommendedName>
</protein>
<organism evidence="2 3">
    <name type="scientific">candidate division LCP-89 bacterium B3_LCP</name>
    <dbReference type="NCBI Taxonomy" id="2012998"/>
    <lineage>
        <taxon>Bacteria</taxon>
        <taxon>Pseudomonadati</taxon>
        <taxon>Bacteria division LCP-89</taxon>
    </lineage>
</organism>
<dbReference type="EMBL" id="NJBN01000006">
    <property type="protein sequence ID" value="TKJ39940.1"/>
    <property type="molecule type" value="Genomic_DNA"/>
</dbReference>
<proteinExistence type="predicted"/>
<dbReference type="AlphaFoldDB" id="A0A532UYB1"/>
<evidence type="ECO:0000259" key="1">
    <source>
        <dbReference type="Pfam" id="PF13349"/>
    </source>
</evidence>
<evidence type="ECO:0000313" key="3">
    <source>
        <dbReference type="Proteomes" id="UP000319619"/>
    </source>
</evidence>
<evidence type="ECO:0000313" key="2">
    <source>
        <dbReference type="EMBL" id="TKJ39940.1"/>
    </source>
</evidence>
<dbReference type="InterPro" id="IPR025164">
    <property type="entry name" value="Toastrack_DUF4097"/>
</dbReference>
<gene>
    <name evidence="2" type="ORF">CEE37_09390</name>
</gene>
<accession>A0A532UYB1</accession>
<dbReference type="Pfam" id="PF13349">
    <property type="entry name" value="DUF4097"/>
    <property type="match status" value="1"/>
</dbReference>
<name>A0A532UYB1_UNCL8</name>
<feature type="domain" description="DUF4097" evidence="1">
    <location>
        <begin position="46"/>
        <end position="291"/>
    </location>
</feature>
<comment type="caution">
    <text evidence="2">The sequence shown here is derived from an EMBL/GenBank/DDBJ whole genome shotgun (WGS) entry which is preliminary data.</text>
</comment>
<sequence>MKKLFPVFIFLLIPALIIPLQVTNAKKNKDTFHLDEVYPLGTDGRVELYSDDADVEIKGSDRSDVHVVVDYEARTSGIYWSSEDRPFSVEVFSEGDDLIIREVDRDVTTVGLVVNRRLTRYDILIEVPKEANLKIRGEDDDYDIRNVEGDISMHFEDGDAVIEGCRGNNFNFEVEDGSIEMEGGRGSLEVFLEDGYFSVSEGDFKEINAEAEDGELEIATTLNDEGSYHIECEDGEINLTILGGGGEFKVSYEDGRVKASGDFEIAEEDDDFSFYDLPGGNARVRIRMEDGRVRLTNR</sequence>
<dbReference type="Proteomes" id="UP000319619">
    <property type="component" value="Unassembled WGS sequence"/>
</dbReference>